<sequence length="301" mass="34257">MIRNKHEGECITFKHNTIYVLPSFTGFGFIAVSALNFVLGINYQNNLLLGVAYLMIMLLVVSIIYGYLNMNGTHVKLVAIKSAHCSVPPTVIFELSTKASLQQLSIEHNLLKQQISVPSVQTREHINVPFELPRGKHVLGRFKFVSHFPFGLVSVWSYLYCRKSIYAYPDPLVDSAQRQMFESHKKDDQFTHSSTHLSDELKQLTPYQSGMNMHRISWRHFAKTQQLLIKDYEGETGAQTLGFDFDHLQGNVEERLAKLCYLVLQADQHNLSYALKLGPRLIAAAQGEQHKVKCLEALSDF</sequence>
<evidence type="ECO:0000256" key="1">
    <source>
        <dbReference type="SAM" id="Phobius"/>
    </source>
</evidence>
<reference evidence="2 3" key="1">
    <citation type="submission" date="2016-09" db="EMBL/GenBank/DDBJ databases">
        <title>Pseudoalteromonas amylolytica sp. nov., isolated from the surface seawater.</title>
        <authorList>
            <person name="Wu Y.-H."/>
            <person name="Cheng H."/>
            <person name="Jin X.-B."/>
            <person name="Wang C.-S."/>
            <person name="Xu X.-W."/>
        </authorList>
    </citation>
    <scope>NUCLEOTIDE SEQUENCE [LARGE SCALE GENOMIC DNA]</scope>
    <source>
        <strain evidence="2 3">JW1</strain>
    </source>
</reference>
<keyword evidence="1" id="KW-1133">Transmembrane helix</keyword>
<keyword evidence="1" id="KW-0472">Membrane</keyword>
<dbReference type="Proteomes" id="UP000179786">
    <property type="component" value="Unassembled WGS sequence"/>
</dbReference>
<dbReference type="AlphaFoldDB" id="A0A1S1MZU5"/>
<dbReference type="PANTHER" id="PTHR34351:SF1">
    <property type="entry name" value="SLR1927 PROTEIN"/>
    <property type="match status" value="1"/>
</dbReference>
<accession>A0A1S1MZU5</accession>
<organism evidence="2 3">
    <name type="scientific">Pseudoalteromonas amylolytica</name>
    <dbReference type="NCBI Taxonomy" id="1859457"/>
    <lineage>
        <taxon>Bacteria</taxon>
        <taxon>Pseudomonadati</taxon>
        <taxon>Pseudomonadota</taxon>
        <taxon>Gammaproteobacteria</taxon>
        <taxon>Alteromonadales</taxon>
        <taxon>Pseudoalteromonadaceae</taxon>
        <taxon>Pseudoalteromonas</taxon>
    </lineage>
</organism>
<proteinExistence type="predicted"/>
<evidence type="ECO:0000313" key="2">
    <source>
        <dbReference type="EMBL" id="OHU91704.1"/>
    </source>
</evidence>
<evidence type="ECO:0000313" key="3">
    <source>
        <dbReference type="Proteomes" id="UP000179786"/>
    </source>
</evidence>
<feature type="transmembrane region" description="Helical" evidence="1">
    <location>
        <begin position="20"/>
        <end position="41"/>
    </location>
</feature>
<name>A0A1S1MZU5_9GAMM</name>
<keyword evidence="1" id="KW-0812">Transmembrane</keyword>
<keyword evidence="3" id="KW-1185">Reference proteome</keyword>
<dbReference type="PANTHER" id="PTHR34351">
    <property type="entry name" value="SLR1927 PROTEIN-RELATED"/>
    <property type="match status" value="1"/>
</dbReference>
<protein>
    <submittedName>
        <fullName evidence="2">Uncharacterized protein</fullName>
    </submittedName>
</protein>
<dbReference type="EMBL" id="MKJU01000025">
    <property type="protein sequence ID" value="OHU91704.1"/>
    <property type="molecule type" value="Genomic_DNA"/>
</dbReference>
<dbReference type="STRING" id="1859457.BET10_12070"/>
<gene>
    <name evidence="2" type="ORF">BET10_12070</name>
</gene>
<comment type="caution">
    <text evidence="2">The sequence shown here is derived from an EMBL/GenBank/DDBJ whole genome shotgun (WGS) entry which is preliminary data.</text>
</comment>
<feature type="transmembrane region" description="Helical" evidence="1">
    <location>
        <begin position="47"/>
        <end position="68"/>
    </location>
</feature>